<sequence>MPLIIGFADRTRTELRLSEGNFGGNRLLDGSISLSPLYPESDERFARRYRLRASTSFLRPPRSGIVHHLSGPTGMLTLEPFSKGLGRSAVQPLRDPANRLPCALRVYSPLTRTHVGLLGRVSRRANGNPARGEREHAECGGTPNGARFSPRSRQRRLHGHNNNRALAPPNPRRSTPESIGGPGSSPVRIRPEAHRRPPSASLPDNFKHSLTLFSNLGRNSADWGCIPKQPDSMTAPRGATGSSTTGLSPSLAPLSGDLNRSVGEDASTDYNSNDVAVRFSSLGSSGSLAVTKGI</sequence>
<dbReference type="PANTHER" id="PTHR47188">
    <property type="entry name" value="PROTEIN TAR1"/>
    <property type="match status" value="1"/>
</dbReference>
<protein>
    <submittedName>
        <fullName evidence="2">Uncharacterized protein</fullName>
    </submittedName>
</protein>
<gene>
    <name evidence="2" type="ORF">Syun_006800</name>
</gene>
<dbReference type="AlphaFoldDB" id="A0AAP0KYZ6"/>
<dbReference type="PANTHER" id="PTHR47188:SF1">
    <property type="entry name" value="PROTEIN TAR1"/>
    <property type="match status" value="1"/>
</dbReference>
<dbReference type="InterPro" id="IPR044792">
    <property type="entry name" value="TAR1"/>
</dbReference>
<dbReference type="GO" id="GO:0043457">
    <property type="term" value="P:regulation of cellular respiration"/>
    <property type="evidence" value="ECO:0007669"/>
    <property type="project" value="InterPro"/>
</dbReference>
<dbReference type="Proteomes" id="UP001420932">
    <property type="component" value="Unassembled WGS sequence"/>
</dbReference>
<feature type="region of interest" description="Disordered" evidence="1">
    <location>
        <begin position="121"/>
        <end position="204"/>
    </location>
</feature>
<proteinExistence type="predicted"/>
<name>A0AAP0KYZ6_9MAGN</name>
<comment type="caution">
    <text evidence="2">The sequence shown here is derived from an EMBL/GenBank/DDBJ whole genome shotgun (WGS) entry which is preliminary data.</text>
</comment>
<evidence type="ECO:0000313" key="2">
    <source>
        <dbReference type="EMBL" id="KAK9160459.1"/>
    </source>
</evidence>
<feature type="region of interest" description="Disordered" evidence="1">
    <location>
        <begin position="227"/>
        <end position="269"/>
    </location>
</feature>
<organism evidence="2 3">
    <name type="scientific">Stephania yunnanensis</name>
    <dbReference type="NCBI Taxonomy" id="152371"/>
    <lineage>
        <taxon>Eukaryota</taxon>
        <taxon>Viridiplantae</taxon>
        <taxon>Streptophyta</taxon>
        <taxon>Embryophyta</taxon>
        <taxon>Tracheophyta</taxon>
        <taxon>Spermatophyta</taxon>
        <taxon>Magnoliopsida</taxon>
        <taxon>Ranunculales</taxon>
        <taxon>Menispermaceae</taxon>
        <taxon>Menispermoideae</taxon>
        <taxon>Cissampelideae</taxon>
        <taxon>Stephania</taxon>
    </lineage>
</organism>
<evidence type="ECO:0000313" key="3">
    <source>
        <dbReference type="Proteomes" id="UP001420932"/>
    </source>
</evidence>
<accession>A0AAP0KYZ6</accession>
<feature type="compositionally biased region" description="Basic residues" evidence="1">
    <location>
        <begin position="150"/>
        <end position="161"/>
    </location>
</feature>
<evidence type="ECO:0000256" key="1">
    <source>
        <dbReference type="SAM" id="MobiDB-lite"/>
    </source>
</evidence>
<keyword evidence="3" id="KW-1185">Reference proteome</keyword>
<dbReference type="EMBL" id="JBBNAF010000003">
    <property type="protein sequence ID" value="KAK9160459.1"/>
    <property type="molecule type" value="Genomic_DNA"/>
</dbReference>
<reference evidence="2 3" key="1">
    <citation type="submission" date="2024-01" db="EMBL/GenBank/DDBJ databases">
        <title>Genome assemblies of Stephania.</title>
        <authorList>
            <person name="Yang L."/>
        </authorList>
    </citation>
    <scope>NUCLEOTIDE SEQUENCE [LARGE SCALE GENOMIC DNA]</scope>
    <source>
        <strain evidence="2">YNDBR</strain>
        <tissue evidence="2">Leaf</tissue>
    </source>
</reference>
<feature type="compositionally biased region" description="Low complexity" evidence="1">
    <location>
        <begin position="238"/>
        <end position="256"/>
    </location>
</feature>